<dbReference type="Gene3D" id="1.10.10.60">
    <property type="entry name" value="Homeodomain-like"/>
    <property type="match status" value="1"/>
</dbReference>
<dbReference type="SMART" id="SM00871">
    <property type="entry name" value="AraC_E_bind"/>
    <property type="match status" value="1"/>
</dbReference>
<sequence>MDTSKISAPHETRLLRVIDHIYKHIAGDLSLDTLSDVAAMSRFHWHRTYKGIAGETIGETIRRVRLNNAARELVQSQEPVATIAQRCGYPNRRSFERAFLEAYHLTPAEFRRRGTARPQVGPYHHRPVIEVALVERAPQVIATLIHAGRYEESAPTMHRLLALCAARGVRRIAPPVGVFIESGSGIPQHLRRALVGLPVEPSAQVSVPLRPFTIRGGRYAVGSYVGPSAGLPKAWDWFCRECSSRFGDYLVKGPCFEEYCDDPSEVVPSALLTKMYLPLARGF</sequence>
<dbReference type="PANTHER" id="PTHR40055:SF1">
    <property type="entry name" value="TRANSCRIPTIONAL REGULATOR YGIV-RELATED"/>
    <property type="match status" value="1"/>
</dbReference>
<dbReference type="InterPro" id="IPR018060">
    <property type="entry name" value="HTH_AraC"/>
</dbReference>
<dbReference type="RefSeq" id="WP_284339231.1">
    <property type="nucleotide sequence ID" value="NZ_BSNS01000006.1"/>
</dbReference>
<evidence type="ECO:0000313" key="5">
    <source>
        <dbReference type="Proteomes" id="UP001156691"/>
    </source>
</evidence>
<dbReference type="SUPFAM" id="SSF55136">
    <property type="entry name" value="Probable bacterial effector-binding domain"/>
    <property type="match status" value="1"/>
</dbReference>
<dbReference type="SUPFAM" id="SSF46689">
    <property type="entry name" value="Homeodomain-like"/>
    <property type="match status" value="2"/>
</dbReference>
<keyword evidence="1" id="KW-0805">Transcription regulation</keyword>
<dbReference type="PANTHER" id="PTHR40055">
    <property type="entry name" value="TRANSCRIPTIONAL REGULATOR YGIV-RELATED"/>
    <property type="match status" value="1"/>
</dbReference>
<dbReference type="Proteomes" id="UP001156691">
    <property type="component" value="Unassembled WGS sequence"/>
</dbReference>
<dbReference type="InterPro" id="IPR011256">
    <property type="entry name" value="Reg_factor_effector_dom_sf"/>
</dbReference>
<comment type="caution">
    <text evidence="4">The sequence shown here is derived from an EMBL/GenBank/DDBJ whole genome shotgun (WGS) entry which is preliminary data.</text>
</comment>
<keyword evidence="2" id="KW-0804">Transcription</keyword>
<evidence type="ECO:0000256" key="1">
    <source>
        <dbReference type="ARBA" id="ARBA00023015"/>
    </source>
</evidence>
<evidence type="ECO:0000256" key="2">
    <source>
        <dbReference type="ARBA" id="ARBA00023163"/>
    </source>
</evidence>
<dbReference type="InterPro" id="IPR029442">
    <property type="entry name" value="GyrI-like"/>
</dbReference>
<reference evidence="5" key="1">
    <citation type="journal article" date="2019" name="Int. J. Syst. Evol. Microbiol.">
        <title>The Global Catalogue of Microorganisms (GCM) 10K type strain sequencing project: providing services to taxonomists for standard genome sequencing and annotation.</title>
        <authorList>
            <consortium name="The Broad Institute Genomics Platform"/>
            <consortium name="The Broad Institute Genome Sequencing Center for Infectious Disease"/>
            <person name="Wu L."/>
            <person name="Ma J."/>
        </authorList>
    </citation>
    <scope>NUCLEOTIDE SEQUENCE [LARGE SCALE GENOMIC DNA]</scope>
    <source>
        <strain evidence="5">NBRC 112416</strain>
    </source>
</reference>
<organism evidence="4 5">
    <name type="scientific">Devosia nitrariae</name>
    <dbReference type="NCBI Taxonomy" id="2071872"/>
    <lineage>
        <taxon>Bacteria</taxon>
        <taxon>Pseudomonadati</taxon>
        <taxon>Pseudomonadota</taxon>
        <taxon>Alphaproteobacteria</taxon>
        <taxon>Hyphomicrobiales</taxon>
        <taxon>Devosiaceae</taxon>
        <taxon>Devosia</taxon>
    </lineage>
</organism>
<dbReference type="PROSITE" id="PS01124">
    <property type="entry name" value="HTH_ARAC_FAMILY_2"/>
    <property type="match status" value="1"/>
</dbReference>
<dbReference type="Pfam" id="PF12833">
    <property type="entry name" value="HTH_18"/>
    <property type="match status" value="1"/>
</dbReference>
<gene>
    <name evidence="4" type="ORF">GCM10010862_10380</name>
</gene>
<feature type="domain" description="HTH araC/xylS-type" evidence="3">
    <location>
        <begin position="15"/>
        <end position="113"/>
    </location>
</feature>
<evidence type="ECO:0000259" key="3">
    <source>
        <dbReference type="PROSITE" id="PS01124"/>
    </source>
</evidence>
<dbReference type="Gene3D" id="3.20.80.10">
    <property type="entry name" value="Regulatory factor, effector binding domain"/>
    <property type="match status" value="1"/>
</dbReference>
<dbReference type="SMART" id="SM00342">
    <property type="entry name" value="HTH_ARAC"/>
    <property type="match status" value="1"/>
</dbReference>
<protein>
    <recommendedName>
        <fullName evidence="3">HTH araC/xylS-type domain-containing protein</fullName>
    </recommendedName>
</protein>
<name>A0ABQ5W1N3_9HYPH</name>
<evidence type="ECO:0000313" key="4">
    <source>
        <dbReference type="EMBL" id="GLQ53779.1"/>
    </source>
</evidence>
<dbReference type="InterPro" id="IPR050908">
    <property type="entry name" value="SmbC-like"/>
</dbReference>
<dbReference type="EMBL" id="BSNS01000006">
    <property type="protein sequence ID" value="GLQ53779.1"/>
    <property type="molecule type" value="Genomic_DNA"/>
</dbReference>
<dbReference type="InterPro" id="IPR009057">
    <property type="entry name" value="Homeodomain-like_sf"/>
</dbReference>
<dbReference type="InterPro" id="IPR010499">
    <property type="entry name" value="AraC_E-bd"/>
</dbReference>
<accession>A0ABQ5W1N3</accession>
<dbReference type="Pfam" id="PF06445">
    <property type="entry name" value="GyrI-like"/>
    <property type="match status" value="1"/>
</dbReference>
<proteinExistence type="predicted"/>
<keyword evidence="5" id="KW-1185">Reference proteome</keyword>